<keyword evidence="8" id="KW-0694">RNA-binding</keyword>
<evidence type="ECO:0000256" key="3">
    <source>
        <dbReference type="ARBA" id="ARBA00022694"/>
    </source>
</evidence>
<comment type="cofactor">
    <cofactor evidence="1">
        <name>Mg(2+)</name>
        <dbReference type="ChEBI" id="CHEBI:18420"/>
    </cofactor>
</comment>
<keyword evidence="12" id="KW-1185">Reference proteome</keyword>
<name>A0ABY6GL18_9PROT</name>
<dbReference type="Gene3D" id="1.10.3090.10">
    <property type="entry name" value="cca-adding enzyme, domain 2"/>
    <property type="match status" value="1"/>
</dbReference>
<dbReference type="InterPro" id="IPR032828">
    <property type="entry name" value="PolyA_RNA-bd"/>
</dbReference>
<dbReference type="Pfam" id="PF12627">
    <property type="entry name" value="PolyA_pol_RNAbd"/>
    <property type="match status" value="1"/>
</dbReference>
<evidence type="ECO:0000313" key="12">
    <source>
        <dbReference type="Proteomes" id="UP001163831"/>
    </source>
</evidence>
<feature type="domain" description="tRNA nucleotidyltransferase/poly(A) polymerase RNA and SrmB- binding" evidence="10">
    <location>
        <begin position="177"/>
        <end position="229"/>
    </location>
</feature>
<feature type="domain" description="Poly A polymerase head" evidence="9">
    <location>
        <begin position="23"/>
        <end position="145"/>
    </location>
</feature>
<evidence type="ECO:0000256" key="2">
    <source>
        <dbReference type="ARBA" id="ARBA00022679"/>
    </source>
</evidence>
<keyword evidence="2 8" id="KW-0808">Transferase</keyword>
<evidence type="ECO:0000259" key="10">
    <source>
        <dbReference type="Pfam" id="PF12627"/>
    </source>
</evidence>
<evidence type="ECO:0000256" key="4">
    <source>
        <dbReference type="ARBA" id="ARBA00022695"/>
    </source>
</evidence>
<sequence>MSLGQFVSHDTALKKLWQHLPQARLVGGCVRDLLLNLPVHDVDLATPQSPEVVMQILEAAGFKVYATGLRHGTVTSVIDGRAFEITTLRRDVTTDGRHAVVAWTDDWREDAARRDFTINAMSCDRAGQVHDYFNGQADLAARQLRFVGDAETRIREDALRILRFFRFLARFDVAKPDQAALTAIRDLHALIARLSGERIAAEIMRIVVLDRAPLVLSLMQEVGVLPHIVSHPNLRFFSHLLSLGAPAEPRLRLAALYPPREEVKRLRLSREDTDLIDFLTATQPLLDPAADDAALRRALSEAPPDRLTLRSWMDQAADRSGTSSESWQKFRTRLNAMETPTFPLQGRDLLDQGMSPGRSLGTVLKATEDWWRARGCVDGLSACLSYALTLRGFSRNSSPT</sequence>
<comment type="similarity">
    <text evidence="8">Belongs to the tRNA nucleotidyltransferase/poly(A) polymerase family.</text>
</comment>
<evidence type="ECO:0000256" key="8">
    <source>
        <dbReference type="RuleBase" id="RU003953"/>
    </source>
</evidence>
<evidence type="ECO:0000256" key="5">
    <source>
        <dbReference type="ARBA" id="ARBA00022723"/>
    </source>
</evidence>
<keyword evidence="4" id="KW-0548">Nucleotidyltransferase</keyword>
<keyword evidence="6" id="KW-0547">Nucleotide-binding</keyword>
<dbReference type="SUPFAM" id="SSF81301">
    <property type="entry name" value="Nucleotidyltransferase"/>
    <property type="match status" value="1"/>
</dbReference>
<dbReference type="RefSeq" id="WP_319807096.1">
    <property type="nucleotide sequence ID" value="NZ_CP107052.1"/>
</dbReference>
<dbReference type="EMBL" id="CP107052">
    <property type="protein sequence ID" value="UYH51503.1"/>
    <property type="molecule type" value="Genomic_DNA"/>
</dbReference>
<organism evidence="11 12">
    <name type="scientific">Candidatus Kirkpatrickella diaphorinae</name>
    <dbReference type="NCBI Taxonomy" id="2984322"/>
    <lineage>
        <taxon>Bacteria</taxon>
        <taxon>Pseudomonadati</taxon>
        <taxon>Pseudomonadota</taxon>
        <taxon>Alphaproteobacteria</taxon>
        <taxon>Acetobacterales</taxon>
        <taxon>Acetobacteraceae</taxon>
        <taxon>Candidatus Kirkpatrickella</taxon>
    </lineage>
</organism>
<evidence type="ECO:0000256" key="1">
    <source>
        <dbReference type="ARBA" id="ARBA00001946"/>
    </source>
</evidence>
<evidence type="ECO:0000313" key="11">
    <source>
        <dbReference type="EMBL" id="UYH51503.1"/>
    </source>
</evidence>
<dbReference type="Pfam" id="PF01743">
    <property type="entry name" value="PolyA_pol"/>
    <property type="match status" value="1"/>
</dbReference>
<evidence type="ECO:0000259" key="9">
    <source>
        <dbReference type="Pfam" id="PF01743"/>
    </source>
</evidence>
<dbReference type="InterPro" id="IPR002646">
    <property type="entry name" value="PolA_pol_head_dom"/>
</dbReference>
<reference evidence="11" key="1">
    <citation type="submission" date="2022-10" db="EMBL/GenBank/DDBJ databases">
        <title>Candidatus Kirkpatrella diaphorinas gen. nov., sp. nov., an uncultured endosymbiont identified in a population of Diaphorina citri from Hawaii.</title>
        <authorList>
            <person name="Henry E.M."/>
            <person name="Carlson C.R."/>
            <person name="Kuo Y.-W."/>
        </authorList>
    </citation>
    <scope>NUCLEOTIDE SEQUENCE</scope>
    <source>
        <strain evidence="11">CADCRV1</strain>
    </source>
</reference>
<keyword evidence="7" id="KW-0460">Magnesium</keyword>
<dbReference type="PANTHER" id="PTHR46173">
    <property type="entry name" value="CCA TRNA NUCLEOTIDYLTRANSFERASE 1, MITOCHONDRIAL"/>
    <property type="match status" value="1"/>
</dbReference>
<dbReference type="SUPFAM" id="SSF81891">
    <property type="entry name" value="Poly A polymerase C-terminal region-like"/>
    <property type="match status" value="1"/>
</dbReference>
<dbReference type="InterPro" id="IPR050264">
    <property type="entry name" value="Bact_CCA-adding_enz_type3_sf"/>
</dbReference>
<dbReference type="PANTHER" id="PTHR46173:SF1">
    <property type="entry name" value="CCA TRNA NUCLEOTIDYLTRANSFERASE 1, MITOCHONDRIAL"/>
    <property type="match status" value="1"/>
</dbReference>
<dbReference type="CDD" id="cd05398">
    <property type="entry name" value="NT_ClassII-CCAase"/>
    <property type="match status" value="1"/>
</dbReference>
<dbReference type="Proteomes" id="UP001163831">
    <property type="component" value="Chromosome"/>
</dbReference>
<keyword evidence="5" id="KW-0479">Metal-binding</keyword>
<keyword evidence="3" id="KW-0819">tRNA processing</keyword>
<proteinExistence type="inferred from homology"/>
<evidence type="ECO:0000256" key="6">
    <source>
        <dbReference type="ARBA" id="ARBA00022741"/>
    </source>
</evidence>
<accession>A0ABY6GL18</accession>
<evidence type="ECO:0000256" key="7">
    <source>
        <dbReference type="ARBA" id="ARBA00022842"/>
    </source>
</evidence>
<dbReference type="Gene3D" id="3.30.460.10">
    <property type="entry name" value="Beta Polymerase, domain 2"/>
    <property type="match status" value="1"/>
</dbReference>
<gene>
    <name evidence="11" type="ORF">N5W20_01065</name>
</gene>
<protein>
    <submittedName>
        <fullName evidence="11">CCA tRNA nucleotidyltransferase</fullName>
    </submittedName>
</protein>
<dbReference type="InterPro" id="IPR043519">
    <property type="entry name" value="NT_sf"/>
</dbReference>